<organism evidence="1">
    <name type="scientific">Siphoviridae sp. ctzu221</name>
    <dbReference type="NCBI Taxonomy" id="2826534"/>
    <lineage>
        <taxon>Viruses</taxon>
        <taxon>Duplodnaviria</taxon>
        <taxon>Heunggongvirae</taxon>
        <taxon>Uroviricota</taxon>
        <taxon>Caudoviricetes</taxon>
    </lineage>
</organism>
<accession>A0A8S5M1E8</accession>
<dbReference type="EMBL" id="BK014794">
    <property type="protein sequence ID" value="DAD76014.1"/>
    <property type="molecule type" value="Genomic_DNA"/>
</dbReference>
<proteinExistence type="predicted"/>
<sequence>MSIFKTQLKKMKTRILGHEVELKVNNAVYLYLQSLFGLTQGSWGEEYEKENVIGGAKFVVAVLAANGYETTLEEVLENTTFIDIQTFLTDYQLIILSDAEEQAKGDSKKGKAKK</sequence>
<reference evidence="1" key="1">
    <citation type="journal article" date="2021" name="Proc. Natl. Acad. Sci. U.S.A.">
        <title>A Catalog of Tens of Thousands of Viruses from Human Metagenomes Reveals Hidden Associations with Chronic Diseases.</title>
        <authorList>
            <person name="Tisza M.J."/>
            <person name="Buck C.B."/>
        </authorList>
    </citation>
    <scope>NUCLEOTIDE SEQUENCE</scope>
    <source>
        <strain evidence="1">Ctzu221</strain>
    </source>
</reference>
<evidence type="ECO:0008006" key="2">
    <source>
        <dbReference type="Google" id="ProtNLM"/>
    </source>
</evidence>
<protein>
    <recommendedName>
        <fullName evidence="2">Phage protein</fullName>
    </recommendedName>
</protein>
<name>A0A8S5M1E8_9CAUD</name>
<evidence type="ECO:0000313" key="1">
    <source>
        <dbReference type="EMBL" id="DAD76014.1"/>
    </source>
</evidence>